<keyword evidence="4" id="KW-0106">Calcium</keyword>
<dbReference type="GO" id="GO:0005509">
    <property type="term" value="F:calcium ion binding"/>
    <property type="evidence" value="ECO:0007669"/>
    <property type="project" value="InterPro"/>
</dbReference>
<dbReference type="Proteomes" id="UP000305067">
    <property type="component" value="Unassembled WGS sequence"/>
</dbReference>
<dbReference type="SUPFAM" id="SSF47473">
    <property type="entry name" value="EF-hand"/>
    <property type="match status" value="1"/>
</dbReference>
<evidence type="ECO:0000256" key="5">
    <source>
        <dbReference type="ARBA" id="ARBA00022989"/>
    </source>
</evidence>
<reference evidence="11 12" key="1">
    <citation type="journal article" date="2019" name="Nat. Ecol. Evol.">
        <title>Megaphylogeny resolves global patterns of mushroom evolution.</title>
        <authorList>
            <person name="Varga T."/>
            <person name="Krizsan K."/>
            <person name="Foldi C."/>
            <person name="Dima B."/>
            <person name="Sanchez-Garcia M."/>
            <person name="Sanchez-Ramirez S."/>
            <person name="Szollosi G.J."/>
            <person name="Szarkandi J.G."/>
            <person name="Papp V."/>
            <person name="Albert L."/>
            <person name="Andreopoulos W."/>
            <person name="Angelini C."/>
            <person name="Antonin V."/>
            <person name="Barry K.W."/>
            <person name="Bougher N.L."/>
            <person name="Buchanan P."/>
            <person name="Buyck B."/>
            <person name="Bense V."/>
            <person name="Catcheside P."/>
            <person name="Chovatia M."/>
            <person name="Cooper J."/>
            <person name="Damon W."/>
            <person name="Desjardin D."/>
            <person name="Finy P."/>
            <person name="Geml J."/>
            <person name="Haridas S."/>
            <person name="Hughes K."/>
            <person name="Justo A."/>
            <person name="Karasinski D."/>
            <person name="Kautmanova I."/>
            <person name="Kiss B."/>
            <person name="Kocsube S."/>
            <person name="Kotiranta H."/>
            <person name="LaButti K.M."/>
            <person name="Lechner B.E."/>
            <person name="Liimatainen K."/>
            <person name="Lipzen A."/>
            <person name="Lukacs Z."/>
            <person name="Mihaltcheva S."/>
            <person name="Morgado L.N."/>
            <person name="Niskanen T."/>
            <person name="Noordeloos M.E."/>
            <person name="Ohm R.A."/>
            <person name="Ortiz-Santana B."/>
            <person name="Ovrebo C."/>
            <person name="Racz N."/>
            <person name="Riley R."/>
            <person name="Savchenko A."/>
            <person name="Shiryaev A."/>
            <person name="Soop K."/>
            <person name="Spirin V."/>
            <person name="Szebenyi C."/>
            <person name="Tomsovsky M."/>
            <person name="Tulloss R.E."/>
            <person name="Uehling J."/>
            <person name="Grigoriev I.V."/>
            <person name="Vagvolgyi C."/>
            <person name="Papp T."/>
            <person name="Martin F.M."/>
            <person name="Miettinen O."/>
            <person name="Hibbett D.S."/>
            <person name="Nagy L.G."/>
        </authorList>
    </citation>
    <scope>NUCLEOTIDE SEQUENCE [LARGE SCALE GENOMIC DNA]</scope>
    <source>
        <strain evidence="11 12">CBS 309.79</strain>
    </source>
</reference>
<evidence type="ECO:0000256" key="4">
    <source>
        <dbReference type="ARBA" id="ARBA00022837"/>
    </source>
</evidence>
<feature type="transmembrane region" description="Helical" evidence="9">
    <location>
        <begin position="446"/>
        <end position="467"/>
    </location>
</feature>
<keyword evidence="3 9" id="KW-0812">Transmembrane</keyword>
<evidence type="ECO:0000256" key="9">
    <source>
        <dbReference type="SAM" id="Phobius"/>
    </source>
</evidence>
<dbReference type="STRING" id="1884261.A0A5C3QVI3"/>
<feature type="region of interest" description="Disordered" evidence="8">
    <location>
        <begin position="1"/>
        <end position="51"/>
    </location>
</feature>
<evidence type="ECO:0000313" key="12">
    <source>
        <dbReference type="Proteomes" id="UP000305067"/>
    </source>
</evidence>
<dbReference type="Pfam" id="PF00924">
    <property type="entry name" value="MS_channel_2nd"/>
    <property type="match status" value="1"/>
</dbReference>
<dbReference type="SUPFAM" id="SSF50182">
    <property type="entry name" value="Sm-like ribonucleoproteins"/>
    <property type="match status" value="1"/>
</dbReference>
<keyword evidence="7" id="KW-0256">Endoplasmic reticulum</keyword>
<feature type="domain" description="EF-hand" evidence="10">
    <location>
        <begin position="386"/>
        <end position="421"/>
    </location>
</feature>
<dbReference type="PANTHER" id="PTHR31323">
    <property type="entry name" value="MECHANOSENSITIVE ION CHANNEL PROTEIN MSY2"/>
    <property type="match status" value="1"/>
</dbReference>
<protein>
    <recommendedName>
        <fullName evidence="7">Mechanosensitive ion channel protein</fullName>
    </recommendedName>
</protein>
<evidence type="ECO:0000259" key="10">
    <source>
        <dbReference type="PROSITE" id="PS50222"/>
    </source>
</evidence>
<proteinExistence type="inferred from homology"/>
<dbReference type="GO" id="GO:0005262">
    <property type="term" value="F:calcium channel activity"/>
    <property type="evidence" value="ECO:0007669"/>
    <property type="project" value="TreeGrafter"/>
</dbReference>
<dbReference type="Pfam" id="PF25886">
    <property type="entry name" value="Msy1"/>
    <property type="match status" value="1"/>
</dbReference>
<dbReference type="InterPro" id="IPR023408">
    <property type="entry name" value="MscS_beta-dom_sf"/>
</dbReference>
<evidence type="ECO:0000256" key="8">
    <source>
        <dbReference type="SAM" id="MobiDB-lite"/>
    </source>
</evidence>
<feature type="transmembrane region" description="Helical" evidence="9">
    <location>
        <begin position="473"/>
        <end position="497"/>
    </location>
</feature>
<evidence type="ECO:0000256" key="3">
    <source>
        <dbReference type="ARBA" id="ARBA00022692"/>
    </source>
</evidence>
<dbReference type="InterPro" id="IPR018247">
    <property type="entry name" value="EF_Hand_1_Ca_BS"/>
</dbReference>
<name>A0A5C3QVI3_9AGAR</name>
<dbReference type="InterPro" id="IPR002048">
    <property type="entry name" value="EF_hand_dom"/>
</dbReference>
<dbReference type="InterPro" id="IPR016688">
    <property type="entry name" value="MscS-like_plants/fungi"/>
</dbReference>
<dbReference type="OrthoDB" id="544685at2759"/>
<evidence type="ECO:0000256" key="6">
    <source>
        <dbReference type="ARBA" id="ARBA00023136"/>
    </source>
</evidence>
<dbReference type="InterPro" id="IPR011992">
    <property type="entry name" value="EF-hand-dom_pair"/>
</dbReference>
<organism evidence="11 12">
    <name type="scientific">Pterulicium gracile</name>
    <dbReference type="NCBI Taxonomy" id="1884261"/>
    <lineage>
        <taxon>Eukaryota</taxon>
        <taxon>Fungi</taxon>
        <taxon>Dikarya</taxon>
        <taxon>Basidiomycota</taxon>
        <taxon>Agaricomycotina</taxon>
        <taxon>Agaricomycetes</taxon>
        <taxon>Agaricomycetidae</taxon>
        <taxon>Agaricales</taxon>
        <taxon>Pleurotineae</taxon>
        <taxon>Pterulaceae</taxon>
        <taxon>Pterulicium</taxon>
    </lineage>
</organism>
<dbReference type="Gene3D" id="2.30.30.60">
    <property type="match status" value="1"/>
</dbReference>
<comment type="similarity">
    <text evidence="2 7">Belongs to the MscS (TC 1.A.23) family.</text>
</comment>
<evidence type="ECO:0000313" key="11">
    <source>
        <dbReference type="EMBL" id="TFL04521.1"/>
    </source>
</evidence>
<dbReference type="InterPro" id="IPR058650">
    <property type="entry name" value="Msy1/2-like"/>
</dbReference>
<dbReference type="EMBL" id="ML178818">
    <property type="protein sequence ID" value="TFL04521.1"/>
    <property type="molecule type" value="Genomic_DNA"/>
</dbReference>
<dbReference type="InterPro" id="IPR006685">
    <property type="entry name" value="MscS_channel_2nd"/>
</dbReference>
<feature type="transmembrane region" description="Helical" evidence="9">
    <location>
        <begin position="188"/>
        <end position="206"/>
    </location>
</feature>
<dbReference type="InterPro" id="IPR010920">
    <property type="entry name" value="LSM_dom_sf"/>
</dbReference>
<evidence type="ECO:0000256" key="1">
    <source>
        <dbReference type="ARBA" id="ARBA00004127"/>
    </source>
</evidence>
<dbReference type="AlphaFoldDB" id="A0A5C3QVI3"/>
<dbReference type="PIRSF" id="PIRSF017209">
    <property type="entry name" value="Memb_At2g17000_prd"/>
    <property type="match status" value="1"/>
</dbReference>
<keyword evidence="5 9" id="KW-1133">Transmembrane helix</keyword>
<keyword evidence="6 7" id="KW-0472">Membrane</keyword>
<accession>A0A5C3QVI3</accession>
<dbReference type="PANTHER" id="PTHR31323:SF15">
    <property type="entry name" value="MECHANOSENSITIVE ION CHANNEL PROTEIN MSY1"/>
    <property type="match status" value="1"/>
</dbReference>
<dbReference type="GO" id="GO:0006874">
    <property type="term" value="P:intracellular calcium ion homeostasis"/>
    <property type="evidence" value="ECO:0007669"/>
    <property type="project" value="TreeGrafter"/>
</dbReference>
<feature type="transmembrane region" description="Helical" evidence="9">
    <location>
        <begin position="226"/>
        <end position="243"/>
    </location>
</feature>
<evidence type="ECO:0000256" key="7">
    <source>
        <dbReference type="PIRNR" id="PIRNR017209"/>
    </source>
</evidence>
<sequence length="738" mass="82342">MGGFSYPPTSDSQGPSGGRHVRLPDPEKGSPYPGIPEPSTEQDRPSMKRNTSWDMLGGLKRLEHSYEEFDTRRATEEHLVFADGDVPKDRVSRLYNYLISVSIVTRWILFIIPVLAILWIPGIVQLTTFPDAEMAGVKLMWWSIWFSVVWGGWWACLALSRILPVVVRKTLGLVAVGTRRYIDWLEALHRYIAFTGWALACWITFQPLINTRQGDTSDRGRKIIDLMAKLLFALWLDAALLLGEKFGIQYIAGKFHERSYADRIADQKFAVWSLVALYRNSKDIPGRSDTLKASHVKTASVNPSRMLKNALKGVRKVATTTTTALGNVASEIAGTSVLQPNSPQAVVQTALGSANKCRLLARRLFYSFAKPGADVLYVKDIAAHFTSMEHAEKVFTLFDKDSNGDVSRDEIEMALLELHREQLSLEHSMQDVDSAVGRLDNILMTVYFFVAMLIVAVALEAQLVTLVTGAGTAILGLSWLIGGALSDVLLSIIFLFIKHPFDVGDRVVIKGTTYTVKEIRLLSSIFLDPNGTSVQVANKVLDGEFIQNIRRSPQMSETFTFLVSYGTSFEDLEVLRHKMLHFLEKNRRDYYPSFDVSVVDFPEQEKMLLTVDIKYKSNSQNVAVKAKRRNRWVCALKSAMAESQIYGPAGAPASGPGVAKYTQVPWAEFKQEEQVAAEAAAREHRFAATQSTGWELRDGNMAGIDPSQDVFGEADEVRYHHTRSTIASDPLFSSHSST</sequence>
<evidence type="ECO:0000256" key="2">
    <source>
        <dbReference type="ARBA" id="ARBA00008017"/>
    </source>
</evidence>
<comment type="subcellular location">
    <subcellularLocation>
        <location evidence="1">Endomembrane system</location>
        <topology evidence="1">Multi-pass membrane protein</topology>
    </subcellularLocation>
    <subcellularLocation>
        <location evidence="7">Endoplasmic reticulum membrane</location>
    </subcellularLocation>
</comment>
<dbReference type="GO" id="GO:0005789">
    <property type="term" value="C:endoplasmic reticulum membrane"/>
    <property type="evidence" value="ECO:0007669"/>
    <property type="project" value="UniProtKB-SubCell"/>
</dbReference>
<dbReference type="PROSITE" id="PS00018">
    <property type="entry name" value="EF_HAND_1"/>
    <property type="match status" value="1"/>
</dbReference>
<feature type="transmembrane region" description="Helical" evidence="9">
    <location>
        <begin position="97"/>
        <end position="120"/>
    </location>
</feature>
<feature type="transmembrane region" description="Helical" evidence="9">
    <location>
        <begin position="140"/>
        <end position="167"/>
    </location>
</feature>
<dbReference type="Gene3D" id="1.10.238.10">
    <property type="entry name" value="EF-hand"/>
    <property type="match status" value="1"/>
</dbReference>
<keyword evidence="12" id="KW-1185">Reference proteome</keyword>
<gene>
    <name evidence="11" type="ORF">BDV98DRAFT_501722</name>
</gene>
<dbReference type="PROSITE" id="PS50222">
    <property type="entry name" value="EF_HAND_2"/>
    <property type="match status" value="1"/>
</dbReference>